<organism evidence="1 2">
    <name type="scientific">Actinomyces radicidentis</name>
    <dbReference type="NCBI Taxonomy" id="111015"/>
    <lineage>
        <taxon>Bacteria</taxon>
        <taxon>Bacillati</taxon>
        <taxon>Actinomycetota</taxon>
        <taxon>Actinomycetes</taxon>
        <taxon>Actinomycetales</taxon>
        <taxon>Actinomycetaceae</taxon>
        <taxon>Actinomyces</taxon>
    </lineage>
</organism>
<dbReference type="KEGG" id="ard:AXF14_01425"/>
<protein>
    <submittedName>
        <fullName evidence="1">Uncharacterized protein</fullName>
    </submittedName>
</protein>
<name>A0A0X8JDK8_ACTRD</name>
<reference evidence="2" key="1">
    <citation type="submission" date="2016-02" db="EMBL/GenBank/DDBJ databases">
        <authorList>
            <person name="Holder M.E."/>
            <person name="Ajami N.J."/>
            <person name="Petrosino J.F."/>
        </authorList>
    </citation>
    <scope>NUCLEOTIDE SEQUENCE [LARGE SCALE GENOMIC DNA]</scope>
    <source>
        <strain evidence="2">CCUG 36733</strain>
    </source>
</reference>
<keyword evidence="2" id="KW-1185">Reference proteome</keyword>
<dbReference type="STRING" id="111015.AXF14_01425"/>
<dbReference type="Proteomes" id="UP000065220">
    <property type="component" value="Chromosome"/>
</dbReference>
<sequence length="97" mass="10498">MCASAEALLGLRPAEQLARWTTPELFDALVRRAGLARRILGNGPRAHPVVRSVHLEATASGACEAAVVLHDGERARAAAARLIVRRGRWVLDRLEIA</sequence>
<accession>A0A0X8JDK8</accession>
<evidence type="ECO:0000313" key="1">
    <source>
        <dbReference type="EMBL" id="AMD86502.1"/>
    </source>
</evidence>
<evidence type="ECO:0000313" key="2">
    <source>
        <dbReference type="Proteomes" id="UP000065220"/>
    </source>
</evidence>
<gene>
    <name evidence="1" type="ORF">AXF14_01425</name>
</gene>
<dbReference type="Pfam" id="PF20060">
    <property type="entry name" value="DUF6459"/>
    <property type="match status" value="1"/>
</dbReference>
<dbReference type="OrthoDB" id="3260477at2"/>
<dbReference type="InterPro" id="IPR045596">
    <property type="entry name" value="DUF6459"/>
</dbReference>
<dbReference type="AlphaFoldDB" id="A0A0X8JDK8"/>
<proteinExistence type="predicted"/>
<dbReference type="EMBL" id="CP014228">
    <property type="protein sequence ID" value="AMD86502.1"/>
    <property type="molecule type" value="Genomic_DNA"/>
</dbReference>